<gene>
    <name evidence="1" type="ORF">CA260_05405</name>
</gene>
<dbReference type="Proteomes" id="UP000248926">
    <property type="component" value="Unassembled WGS sequence"/>
</dbReference>
<protein>
    <recommendedName>
        <fullName evidence="3">Transporter</fullName>
    </recommendedName>
</protein>
<evidence type="ECO:0000313" key="2">
    <source>
        <dbReference type="Proteomes" id="UP000248926"/>
    </source>
</evidence>
<dbReference type="AlphaFoldDB" id="A0A328PEN4"/>
<reference evidence="1 2" key="1">
    <citation type="journal article" date="2018" name="Genet. Mol. Biol.">
        <title>The genome sequence of Dyella jiangningensis FCAV SCS01 from a lignocellulose-decomposing microbial consortium metagenome reveals potential for biotechnological applications.</title>
        <authorList>
            <person name="Desiderato J.G."/>
            <person name="Alvarenga D.O."/>
            <person name="Constancio M.T.L."/>
            <person name="Alves L.M.C."/>
            <person name="Varani A.M."/>
        </authorList>
    </citation>
    <scope>NUCLEOTIDE SEQUENCE [LARGE SCALE GENOMIC DNA]</scope>
    <source>
        <strain evidence="1 2">FCAV SCS01</strain>
    </source>
</reference>
<name>A0A328PEN4_9GAMM</name>
<keyword evidence="2" id="KW-1185">Reference proteome</keyword>
<organism evidence="1 2">
    <name type="scientific">Dyella jiangningensis</name>
    <dbReference type="NCBI Taxonomy" id="1379159"/>
    <lineage>
        <taxon>Bacteria</taxon>
        <taxon>Pseudomonadati</taxon>
        <taxon>Pseudomonadota</taxon>
        <taxon>Gammaproteobacteria</taxon>
        <taxon>Lysobacterales</taxon>
        <taxon>Rhodanobacteraceae</taxon>
        <taxon>Dyella</taxon>
    </lineage>
</organism>
<dbReference type="EMBL" id="NFZS01000001">
    <property type="protein sequence ID" value="RAO78355.1"/>
    <property type="molecule type" value="Genomic_DNA"/>
</dbReference>
<sequence length="312" mass="34023">MLLELLSSPARSLPAAEDVYWQSREDAWWTGPMMANSPETGAPGHFLAEPYLYDVRTSHANSYGSRTYLVYGLANNFSIGVIPVFGYNRVDGGPNSSGVGLGDFVLQAQYQFTHFHDDSWVPSTAIMLQETLPTGKYDRLGNRPADGMGSGVYTTTLGFNAQTYLWMPNGRILRLRLNLTASYSGGTDVHGTSVYGTSNSFHGHARPGNSYGIDVAAEYSLTQRWVLALDGLYNHNGNTRVTGQDLIDPFGGPPLPRDLHMNSGTSDYWGVAPAIEYNWTPNIGVLLGTRVIFGGHHTPSSITPAIALNYVH</sequence>
<comment type="caution">
    <text evidence="1">The sequence shown here is derived from an EMBL/GenBank/DDBJ whole genome shotgun (WGS) entry which is preliminary data.</text>
</comment>
<dbReference type="OrthoDB" id="7240756at2"/>
<accession>A0A328PEN4</accession>
<proteinExistence type="predicted"/>
<evidence type="ECO:0008006" key="3">
    <source>
        <dbReference type="Google" id="ProtNLM"/>
    </source>
</evidence>
<evidence type="ECO:0000313" key="1">
    <source>
        <dbReference type="EMBL" id="RAO78355.1"/>
    </source>
</evidence>